<dbReference type="GO" id="GO:0016491">
    <property type="term" value="F:oxidoreductase activity"/>
    <property type="evidence" value="ECO:0007669"/>
    <property type="project" value="InterPro"/>
</dbReference>
<evidence type="ECO:0000256" key="1">
    <source>
        <dbReference type="SAM" id="MobiDB-lite"/>
    </source>
</evidence>
<dbReference type="Proteomes" id="UP000660339">
    <property type="component" value="Unassembled WGS sequence"/>
</dbReference>
<reference evidence="2" key="1">
    <citation type="submission" date="2021-01" db="EMBL/GenBank/DDBJ databases">
        <title>Whole genome shotgun sequence of Catellatospora methionotrophica NBRC 14553.</title>
        <authorList>
            <person name="Komaki H."/>
            <person name="Tamura T."/>
        </authorList>
    </citation>
    <scope>NUCLEOTIDE SEQUENCE</scope>
    <source>
        <strain evidence="2">NBRC 14553</strain>
    </source>
</reference>
<sequence>MDATLSRVWDQTHGKSVRSGAMPPRTWPDRAGIALAALPERYALPAAILRLALAPRRWEPWNSYNEHRAYPSPRAAWLVDVSVVEGHRRWLVDPVRDRLAGHADAPAGAGTAVTLELTVHPERLPAGYAALADALTWLEAGHVAGALAESAQAHGWHATTDLDDGELTVTLRAADPAPPGHAQAARSRLGARRTSGLGPRGLSADPAPLPEGTLAALSQAAHRPPTGSPAAWPGLRHRAVACRITGLADGLHTVDSGTTHLVDADVTMDPVQEAFSYPRDKLDVAGMNIGWVITADVATAVRAAGAAAYRRLLLAAGATGQHLGSAAAAAGLFCRPARSVHEAHLEAAVAAPAPEDFLYLLLIGRSRPRDFAYDLTPPEVLP</sequence>
<feature type="region of interest" description="Disordered" evidence="1">
    <location>
        <begin position="1"/>
        <end position="23"/>
    </location>
</feature>
<dbReference type="EMBL" id="BONJ01000017">
    <property type="protein sequence ID" value="GIG14989.1"/>
    <property type="molecule type" value="Genomic_DNA"/>
</dbReference>
<organism evidence="2 3">
    <name type="scientific">Catellatospora methionotrophica</name>
    <dbReference type="NCBI Taxonomy" id="121620"/>
    <lineage>
        <taxon>Bacteria</taxon>
        <taxon>Bacillati</taxon>
        <taxon>Actinomycetota</taxon>
        <taxon>Actinomycetes</taxon>
        <taxon>Micromonosporales</taxon>
        <taxon>Micromonosporaceae</taxon>
        <taxon>Catellatospora</taxon>
    </lineage>
</organism>
<evidence type="ECO:0000313" key="3">
    <source>
        <dbReference type="Proteomes" id="UP000660339"/>
    </source>
</evidence>
<name>A0A8J3PFS4_9ACTN</name>
<comment type="caution">
    <text evidence="2">The sequence shown here is derived from an EMBL/GenBank/DDBJ whole genome shotgun (WGS) entry which is preliminary data.</text>
</comment>
<dbReference type="RefSeq" id="WP_166378640.1">
    <property type="nucleotide sequence ID" value="NZ_BAAATT010000007.1"/>
</dbReference>
<evidence type="ECO:0000313" key="2">
    <source>
        <dbReference type="EMBL" id="GIG14989.1"/>
    </source>
</evidence>
<feature type="region of interest" description="Disordered" evidence="1">
    <location>
        <begin position="172"/>
        <end position="210"/>
    </location>
</feature>
<evidence type="ECO:0008006" key="4">
    <source>
        <dbReference type="Google" id="ProtNLM"/>
    </source>
</evidence>
<gene>
    <name evidence="2" type="ORF">Cme02nite_33210</name>
</gene>
<keyword evidence="3" id="KW-1185">Reference proteome</keyword>
<dbReference type="Gene3D" id="3.40.109.10">
    <property type="entry name" value="NADH Oxidase"/>
    <property type="match status" value="1"/>
</dbReference>
<protein>
    <recommendedName>
        <fullName evidence="4">Nitroreductase domain-containing protein</fullName>
    </recommendedName>
</protein>
<accession>A0A8J3PFS4</accession>
<proteinExistence type="predicted"/>
<dbReference type="InterPro" id="IPR000415">
    <property type="entry name" value="Nitroreductase-like"/>
</dbReference>
<dbReference type="AlphaFoldDB" id="A0A8J3PFS4"/>